<dbReference type="STRING" id="1037660.A0A066VXE7"/>
<comment type="subcellular location">
    <subcellularLocation>
        <location evidence="1">Cytoplasm</location>
    </subcellularLocation>
</comment>
<comment type="caution">
    <text evidence="6">The sequence shown here is derived from an EMBL/GenBank/DDBJ whole genome shotgun (WGS) entry which is preliminary data.</text>
</comment>
<keyword evidence="7" id="KW-1185">Reference proteome</keyword>
<feature type="compositionally biased region" description="Low complexity" evidence="5">
    <location>
        <begin position="201"/>
        <end position="212"/>
    </location>
</feature>
<dbReference type="InterPro" id="IPR036521">
    <property type="entry name" value="SRP19-like_sf"/>
</dbReference>
<dbReference type="InParanoid" id="A0A066VXE7"/>
<evidence type="ECO:0000256" key="4">
    <source>
        <dbReference type="ARBA" id="ARBA00023274"/>
    </source>
</evidence>
<dbReference type="AlphaFoldDB" id="A0A066VXE7"/>
<dbReference type="RefSeq" id="XP_013242319.1">
    <property type="nucleotide sequence ID" value="XM_013386865.1"/>
</dbReference>
<dbReference type="Proteomes" id="UP000027361">
    <property type="component" value="Unassembled WGS sequence"/>
</dbReference>
<dbReference type="GeneID" id="25267050"/>
<gene>
    <name evidence="6" type="ORF">K437DRAFT_291148</name>
</gene>
<dbReference type="OMA" id="SVWWPLS"/>
<dbReference type="OrthoDB" id="2527451at2759"/>
<evidence type="ECO:0000256" key="1">
    <source>
        <dbReference type="ARBA" id="ARBA00004496"/>
    </source>
</evidence>
<dbReference type="EMBL" id="JMSN01000063">
    <property type="protein sequence ID" value="KDN43220.1"/>
    <property type="molecule type" value="Genomic_DNA"/>
</dbReference>
<dbReference type="PANTHER" id="PTHR17453:SF0">
    <property type="entry name" value="SIGNAL RECOGNITION PARTICLE 19 KDA PROTEIN"/>
    <property type="match status" value="1"/>
</dbReference>
<feature type="compositionally biased region" description="Basic residues" evidence="5">
    <location>
        <begin position="336"/>
        <end position="347"/>
    </location>
</feature>
<dbReference type="PANTHER" id="PTHR17453">
    <property type="entry name" value="SIGNAL RECOGNITION PARTICLE 19 KD PROTEIN"/>
    <property type="match status" value="1"/>
</dbReference>
<keyword evidence="4" id="KW-0687">Ribonucleoprotein</keyword>
<feature type="region of interest" description="Disordered" evidence="5">
    <location>
        <begin position="309"/>
        <end position="347"/>
    </location>
</feature>
<dbReference type="GO" id="GO:0005786">
    <property type="term" value="C:signal recognition particle, endoplasmic reticulum targeting"/>
    <property type="evidence" value="ECO:0007669"/>
    <property type="project" value="UniProtKB-KW"/>
</dbReference>
<evidence type="ECO:0000313" key="6">
    <source>
        <dbReference type="EMBL" id="KDN43220.1"/>
    </source>
</evidence>
<proteinExistence type="predicted"/>
<keyword evidence="2" id="KW-0963">Cytoplasm</keyword>
<dbReference type="GO" id="GO:0006617">
    <property type="term" value="P:SRP-dependent cotranslational protein targeting to membrane, signal sequence recognition"/>
    <property type="evidence" value="ECO:0007669"/>
    <property type="project" value="TreeGrafter"/>
</dbReference>
<accession>A0A066VXE7</accession>
<dbReference type="GO" id="GO:0008312">
    <property type="term" value="F:7S RNA binding"/>
    <property type="evidence" value="ECO:0007669"/>
    <property type="project" value="InterPro"/>
</dbReference>
<keyword evidence="3" id="KW-0733">Signal recognition particle</keyword>
<reference evidence="6 7" key="1">
    <citation type="submission" date="2014-05" db="EMBL/GenBank/DDBJ databases">
        <title>Draft genome sequence of a rare smut relative, Tilletiaria anomala UBC 951.</title>
        <authorList>
            <consortium name="DOE Joint Genome Institute"/>
            <person name="Toome M."/>
            <person name="Kuo A."/>
            <person name="Henrissat B."/>
            <person name="Lipzen A."/>
            <person name="Tritt A."/>
            <person name="Yoshinaga Y."/>
            <person name="Zane M."/>
            <person name="Barry K."/>
            <person name="Grigoriev I.V."/>
            <person name="Spatafora J.W."/>
            <person name="Aimea M.C."/>
        </authorList>
    </citation>
    <scope>NUCLEOTIDE SEQUENCE [LARGE SCALE GENOMIC DNA]</scope>
    <source>
        <strain evidence="6 7">UBC 951</strain>
    </source>
</reference>
<dbReference type="SUPFAM" id="SSF69695">
    <property type="entry name" value="SRP19"/>
    <property type="match status" value="1"/>
</dbReference>
<dbReference type="Gene3D" id="3.30.56.30">
    <property type="entry name" value="Signal recognition particle, SRP19-like subunit"/>
    <property type="match status" value="1"/>
</dbReference>
<feature type="region of interest" description="Disordered" evidence="5">
    <location>
        <begin position="1"/>
        <end position="34"/>
    </location>
</feature>
<dbReference type="Pfam" id="PF01922">
    <property type="entry name" value="SRP19"/>
    <property type="match status" value="1"/>
</dbReference>
<organism evidence="6 7">
    <name type="scientific">Tilletiaria anomala (strain ATCC 24038 / CBS 436.72 / UBC 951)</name>
    <dbReference type="NCBI Taxonomy" id="1037660"/>
    <lineage>
        <taxon>Eukaryota</taxon>
        <taxon>Fungi</taxon>
        <taxon>Dikarya</taxon>
        <taxon>Basidiomycota</taxon>
        <taxon>Ustilaginomycotina</taxon>
        <taxon>Exobasidiomycetes</taxon>
        <taxon>Georgefischeriales</taxon>
        <taxon>Tilletiariaceae</taxon>
        <taxon>Tilletiaria</taxon>
    </lineage>
</organism>
<dbReference type="HOGENOM" id="CLU_736079_0_0_1"/>
<evidence type="ECO:0000256" key="3">
    <source>
        <dbReference type="ARBA" id="ARBA00023135"/>
    </source>
</evidence>
<evidence type="ECO:0000256" key="5">
    <source>
        <dbReference type="SAM" id="MobiDB-lite"/>
    </source>
</evidence>
<sequence>MPPNVASASVADFDDDTDFALPEPPPQARGGPDQMAALQQMMGQLGAGDAGVPGGGMGASGSKATGAIDDLNAEHKEWIAIYPIYLDAKRPFGKGCRRVSYTKSSLFPQSLHIAKALSRLNISAVHEVRKTHPKDWENPGRVKAKLFNEDWLSLHPTIKTKKQLIEAIAEIVQPWAGGPPPPLPDLKVKAEKLRMRREAKATASAAASVAPAGKKTSAGTAAQPSKKATDGTTAASPSRRSRKIAPPAVNPIKARLQQIRFPPLEDRLPPHSPAIEQGILNMDLAGAMGGGMPPGLEGMNPIASMLGGFMGGDDDEDEEAKEVQKKDEKPMPGLSRRQRKKVVRIGR</sequence>
<evidence type="ECO:0000313" key="7">
    <source>
        <dbReference type="Proteomes" id="UP000027361"/>
    </source>
</evidence>
<feature type="compositionally biased region" description="Basic and acidic residues" evidence="5">
    <location>
        <begin position="321"/>
        <end position="330"/>
    </location>
</feature>
<feature type="region of interest" description="Disordered" evidence="5">
    <location>
        <begin position="197"/>
        <end position="248"/>
    </location>
</feature>
<protein>
    <submittedName>
        <fullName evidence="6">Signal recognition particle, SRP19 subunit</fullName>
    </submittedName>
</protein>
<dbReference type="InterPro" id="IPR002778">
    <property type="entry name" value="Signal_recog_particle_SRP19"/>
</dbReference>
<evidence type="ECO:0000256" key="2">
    <source>
        <dbReference type="ARBA" id="ARBA00022490"/>
    </source>
</evidence>
<name>A0A066VXE7_TILAU</name>
<feature type="compositionally biased region" description="Low complexity" evidence="5">
    <location>
        <begin position="1"/>
        <end position="11"/>
    </location>
</feature>